<organism evidence="2 3">
    <name type="scientific">Aurantiacibacter flavus</name>
    <dbReference type="NCBI Taxonomy" id="3145232"/>
    <lineage>
        <taxon>Bacteria</taxon>
        <taxon>Pseudomonadati</taxon>
        <taxon>Pseudomonadota</taxon>
        <taxon>Alphaproteobacteria</taxon>
        <taxon>Sphingomonadales</taxon>
        <taxon>Erythrobacteraceae</taxon>
        <taxon>Aurantiacibacter</taxon>
    </lineage>
</organism>
<feature type="transmembrane region" description="Helical" evidence="1">
    <location>
        <begin position="315"/>
        <end position="337"/>
    </location>
</feature>
<feature type="transmembrane region" description="Helical" evidence="1">
    <location>
        <begin position="365"/>
        <end position="383"/>
    </location>
</feature>
<dbReference type="Proteomes" id="UP001484535">
    <property type="component" value="Unassembled WGS sequence"/>
</dbReference>
<keyword evidence="1" id="KW-0472">Membrane</keyword>
<proteinExistence type="predicted"/>
<dbReference type="RefSeq" id="WP_346783906.1">
    <property type="nucleotide sequence ID" value="NZ_JBDLBR010000001.1"/>
</dbReference>
<accession>A0ABV0CT55</accession>
<keyword evidence="1" id="KW-1133">Transmembrane helix</keyword>
<keyword evidence="3" id="KW-1185">Reference proteome</keyword>
<comment type="caution">
    <text evidence="2">The sequence shown here is derived from an EMBL/GenBank/DDBJ whole genome shotgun (WGS) entry which is preliminary data.</text>
</comment>
<evidence type="ECO:0000256" key="1">
    <source>
        <dbReference type="SAM" id="Phobius"/>
    </source>
</evidence>
<feature type="transmembrane region" description="Helical" evidence="1">
    <location>
        <begin position="128"/>
        <end position="154"/>
    </location>
</feature>
<protein>
    <submittedName>
        <fullName evidence="2">PepSY-associated TM helix domain-containing protein</fullName>
    </submittedName>
</protein>
<reference evidence="2 3" key="1">
    <citation type="submission" date="2024-05" db="EMBL/GenBank/DDBJ databases">
        <authorList>
            <person name="Park S."/>
        </authorList>
    </citation>
    <scope>NUCLEOTIDE SEQUENCE [LARGE SCALE GENOMIC DNA]</scope>
    <source>
        <strain evidence="2 3">DGU5</strain>
    </source>
</reference>
<feature type="transmembrane region" description="Helical" evidence="1">
    <location>
        <begin position="174"/>
        <end position="197"/>
    </location>
</feature>
<evidence type="ECO:0000313" key="3">
    <source>
        <dbReference type="Proteomes" id="UP001484535"/>
    </source>
</evidence>
<dbReference type="Pfam" id="PF03929">
    <property type="entry name" value="PepSY_TM"/>
    <property type="match status" value="1"/>
</dbReference>
<gene>
    <name evidence="2" type="ORF">ABDJ38_01490</name>
</gene>
<dbReference type="InterPro" id="IPR005625">
    <property type="entry name" value="PepSY-ass_TM"/>
</dbReference>
<dbReference type="PANTHER" id="PTHR34219:SF8">
    <property type="entry name" value="PEPSY DOMAIN-CONTAINING PROTEIN"/>
    <property type="match status" value="1"/>
</dbReference>
<keyword evidence="1" id="KW-0812">Transmembrane</keyword>
<dbReference type="PANTHER" id="PTHR34219">
    <property type="entry name" value="IRON-REGULATED INNER MEMBRANE PROTEIN-RELATED"/>
    <property type="match status" value="1"/>
</dbReference>
<name>A0ABV0CT55_9SPHN</name>
<evidence type="ECO:0000313" key="2">
    <source>
        <dbReference type="EMBL" id="MEN7535847.1"/>
    </source>
</evidence>
<sequence>MHQWVGLKLSLFMAFVLFTGTLAVVSQEIDWLAQPAFRVTPSSVEGPVAWSQIAENAAAHPGVSAVSIIEAPPAAAFAARVTVEFDDGHPGFLYAHPSTGAIQGTGPWAGAARVLRNLHRHLNLPTKIGVPIVSSLAILLLVSLVSSFVVYKRWWRGFAKPLRRRDARTWWGDFHRLAGVWSLWFVALISVTGLWYLTESLGLDAPPQTQFEDGTAGAPLAETGLTAAFAAGLSAQPCLRVEAAMLPDADTPLLQLQGQNEAMLVRPRANAVWVDVRDNRVKLITDGRDLSLHQRISEMADPLHFGTFGGYWTKAIWFTFGLLMTALAVSGAAIYSLRITRERSVALRPRAAFVGMWQGTGRWRWLNLALIGTGLVMIVYLVVSS</sequence>
<dbReference type="EMBL" id="JBDLBR010000001">
    <property type="protein sequence ID" value="MEN7535847.1"/>
    <property type="molecule type" value="Genomic_DNA"/>
</dbReference>